<evidence type="ECO:0000256" key="10">
    <source>
        <dbReference type="ARBA" id="ARBA00023180"/>
    </source>
</evidence>
<dbReference type="EMBL" id="JAVRQU010000009">
    <property type="protein sequence ID" value="KAK5699033.1"/>
    <property type="molecule type" value="Genomic_DNA"/>
</dbReference>
<name>A0AAN7W6N9_9PEZI</name>
<dbReference type="AlphaFoldDB" id="A0AAN7W6N9"/>
<comment type="cofactor">
    <cofactor evidence="1">
        <name>Cu(2+)</name>
        <dbReference type="ChEBI" id="CHEBI:29036"/>
    </cofactor>
</comment>
<keyword evidence="3" id="KW-0964">Secreted</keyword>
<keyword evidence="8" id="KW-0503">Monooxygenase</keyword>
<evidence type="ECO:0000256" key="11">
    <source>
        <dbReference type="ARBA" id="ARBA00046340"/>
    </source>
</evidence>
<feature type="chain" id="PRO_5042850527" evidence="13">
    <location>
        <begin position="16"/>
        <end position="355"/>
    </location>
</feature>
<evidence type="ECO:0000256" key="9">
    <source>
        <dbReference type="ARBA" id="ARBA00023157"/>
    </source>
</evidence>
<dbReference type="GO" id="GO:0004497">
    <property type="term" value="F:monooxygenase activity"/>
    <property type="evidence" value="ECO:0007669"/>
    <property type="project" value="UniProtKB-KW"/>
</dbReference>
<keyword evidence="5 13" id="KW-0732">Signal</keyword>
<evidence type="ECO:0000256" key="12">
    <source>
        <dbReference type="SAM" id="MobiDB-lite"/>
    </source>
</evidence>
<keyword evidence="10" id="KW-0325">Glycoprotein</keyword>
<evidence type="ECO:0000313" key="14">
    <source>
        <dbReference type="EMBL" id="KAK5699033.1"/>
    </source>
</evidence>
<keyword evidence="9" id="KW-1015">Disulfide bond</keyword>
<keyword evidence="6" id="KW-0560">Oxidoreductase</keyword>
<dbReference type="InterPro" id="IPR054497">
    <property type="entry name" value="LPMO_AA14"/>
</dbReference>
<evidence type="ECO:0000256" key="13">
    <source>
        <dbReference type="SAM" id="SignalP"/>
    </source>
</evidence>
<reference evidence="14" key="1">
    <citation type="submission" date="2023-08" db="EMBL/GenBank/DDBJ databases">
        <title>Black Yeasts Isolated from many extreme environments.</title>
        <authorList>
            <person name="Coleine C."/>
            <person name="Stajich J.E."/>
            <person name="Selbmann L."/>
        </authorList>
    </citation>
    <scope>NUCLEOTIDE SEQUENCE</scope>
    <source>
        <strain evidence="14">CCFEE 5810</strain>
    </source>
</reference>
<organism evidence="14 15">
    <name type="scientific">Elasticomyces elasticus</name>
    <dbReference type="NCBI Taxonomy" id="574655"/>
    <lineage>
        <taxon>Eukaryota</taxon>
        <taxon>Fungi</taxon>
        <taxon>Dikarya</taxon>
        <taxon>Ascomycota</taxon>
        <taxon>Pezizomycotina</taxon>
        <taxon>Dothideomycetes</taxon>
        <taxon>Dothideomycetidae</taxon>
        <taxon>Mycosphaerellales</taxon>
        <taxon>Teratosphaeriaceae</taxon>
        <taxon>Elasticomyces</taxon>
    </lineage>
</organism>
<dbReference type="GO" id="GO:0046872">
    <property type="term" value="F:metal ion binding"/>
    <property type="evidence" value="ECO:0007669"/>
    <property type="project" value="UniProtKB-KW"/>
</dbReference>
<evidence type="ECO:0000256" key="1">
    <source>
        <dbReference type="ARBA" id="ARBA00001973"/>
    </source>
</evidence>
<protein>
    <submittedName>
        <fullName evidence="14">Uncharacterized protein</fullName>
    </submittedName>
</protein>
<sequence>MAYLALIVLPALASAHIAAFGPGMYCRDGLPGQQNKNNNLPVAPLYQHTKKDWWFQHDRGCDTSPPPAGEFLELPVGGNFTVEHANNQAFTTLSYDGKQVTDWPDGGSHPDDWHGEWKDNECITEGGWMHATNQSNVQGSAFAIAYKSNFADITMEDLVVFTVLEHTPWKRLATYEVPAGMPACPEGGCTCAHLWVPKGCGQPNMYMQGFKCNTTGTVGTKQIAKAQPPVWCADDASKCKTGAKQMIVFNQLEGNNVPTPDGETPAYNVVAGFKPGAQDDIFVAGSPPTSTSKVASTSKATTTPASSLSSRIVSSARSTTRPHTISASPATTPLPYSTPACVCSEKTVTVTVTAV</sequence>
<evidence type="ECO:0000256" key="5">
    <source>
        <dbReference type="ARBA" id="ARBA00022729"/>
    </source>
</evidence>
<keyword evidence="7" id="KW-0186">Copper</keyword>
<feature type="signal peptide" evidence="13">
    <location>
        <begin position="1"/>
        <end position="15"/>
    </location>
</feature>
<comment type="subcellular location">
    <subcellularLocation>
        <location evidence="2">Secreted</location>
    </subcellularLocation>
</comment>
<dbReference type="Proteomes" id="UP001310594">
    <property type="component" value="Unassembled WGS sequence"/>
</dbReference>
<comment type="caution">
    <text evidence="14">The sequence shown here is derived from an EMBL/GenBank/DDBJ whole genome shotgun (WGS) entry which is preliminary data.</text>
</comment>
<feature type="compositionally biased region" description="Polar residues" evidence="12">
    <location>
        <begin position="319"/>
        <end position="331"/>
    </location>
</feature>
<dbReference type="Pfam" id="PF22810">
    <property type="entry name" value="LPMO_AA14"/>
    <property type="match status" value="1"/>
</dbReference>
<evidence type="ECO:0000256" key="8">
    <source>
        <dbReference type="ARBA" id="ARBA00023033"/>
    </source>
</evidence>
<evidence type="ECO:0000256" key="7">
    <source>
        <dbReference type="ARBA" id="ARBA00023008"/>
    </source>
</evidence>
<feature type="region of interest" description="Disordered" evidence="12">
    <location>
        <begin position="285"/>
        <end position="331"/>
    </location>
</feature>
<proteinExistence type="inferred from homology"/>
<dbReference type="GO" id="GO:0005576">
    <property type="term" value="C:extracellular region"/>
    <property type="evidence" value="ECO:0007669"/>
    <property type="project" value="UniProtKB-SubCell"/>
</dbReference>
<comment type="similarity">
    <text evidence="11">Belongs to the polysaccharide monooxygenase AA14 family.</text>
</comment>
<evidence type="ECO:0000256" key="6">
    <source>
        <dbReference type="ARBA" id="ARBA00023002"/>
    </source>
</evidence>
<evidence type="ECO:0000256" key="4">
    <source>
        <dbReference type="ARBA" id="ARBA00022723"/>
    </source>
</evidence>
<feature type="compositionally biased region" description="Low complexity" evidence="12">
    <location>
        <begin position="286"/>
        <end position="318"/>
    </location>
</feature>
<evidence type="ECO:0000256" key="3">
    <source>
        <dbReference type="ARBA" id="ARBA00022525"/>
    </source>
</evidence>
<gene>
    <name evidence="14" type="ORF">LTR97_006682</name>
</gene>
<accession>A0AAN7W6N9</accession>
<evidence type="ECO:0000256" key="2">
    <source>
        <dbReference type="ARBA" id="ARBA00004613"/>
    </source>
</evidence>
<evidence type="ECO:0000313" key="15">
    <source>
        <dbReference type="Proteomes" id="UP001310594"/>
    </source>
</evidence>
<keyword evidence="4" id="KW-0479">Metal-binding</keyword>